<evidence type="ECO:0000256" key="1">
    <source>
        <dbReference type="SAM" id="MobiDB-lite"/>
    </source>
</evidence>
<reference evidence="2" key="1">
    <citation type="journal article" date="2023" name="Mol. Phylogenet. Evol.">
        <title>Genome-scale phylogeny and comparative genomics of the fungal order Sordariales.</title>
        <authorList>
            <person name="Hensen N."/>
            <person name="Bonometti L."/>
            <person name="Westerberg I."/>
            <person name="Brannstrom I.O."/>
            <person name="Guillou S."/>
            <person name="Cros-Aarteil S."/>
            <person name="Calhoun S."/>
            <person name="Haridas S."/>
            <person name="Kuo A."/>
            <person name="Mondo S."/>
            <person name="Pangilinan J."/>
            <person name="Riley R."/>
            <person name="LaButti K."/>
            <person name="Andreopoulos B."/>
            <person name="Lipzen A."/>
            <person name="Chen C."/>
            <person name="Yan M."/>
            <person name="Daum C."/>
            <person name="Ng V."/>
            <person name="Clum A."/>
            <person name="Steindorff A."/>
            <person name="Ohm R.A."/>
            <person name="Martin F."/>
            <person name="Silar P."/>
            <person name="Natvig D.O."/>
            <person name="Lalanne C."/>
            <person name="Gautier V."/>
            <person name="Ament-Velasquez S.L."/>
            <person name="Kruys A."/>
            <person name="Hutchinson M.I."/>
            <person name="Powell A.J."/>
            <person name="Barry K."/>
            <person name="Miller A.N."/>
            <person name="Grigoriev I.V."/>
            <person name="Debuchy R."/>
            <person name="Gladieux P."/>
            <person name="Hiltunen Thoren M."/>
            <person name="Johannesson H."/>
        </authorList>
    </citation>
    <scope>NUCLEOTIDE SEQUENCE</scope>
    <source>
        <strain evidence="2">CBS 103.79</strain>
    </source>
</reference>
<feature type="region of interest" description="Disordered" evidence="1">
    <location>
        <begin position="131"/>
        <end position="206"/>
    </location>
</feature>
<feature type="compositionally biased region" description="Basic and acidic residues" evidence="1">
    <location>
        <begin position="183"/>
        <end position="192"/>
    </location>
</feature>
<dbReference type="EMBL" id="MU855333">
    <property type="protein sequence ID" value="KAK3906210.1"/>
    <property type="molecule type" value="Genomic_DNA"/>
</dbReference>
<protein>
    <submittedName>
        <fullName evidence="2">Uncharacterized protein</fullName>
    </submittedName>
</protein>
<proteinExistence type="predicted"/>
<accession>A0AAN6MT78</accession>
<dbReference type="AlphaFoldDB" id="A0AAN6MT78"/>
<sequence>MDGPTLLARPSQARGEGRIRRGARRALSNTKVGTGRIERQYQRIRILGVRHERAMAAIAAATMLSLLPVRKSLAALDGRFATHTLLPSCWRSADDPPLPVGFRTYSGTESRLPRDREDPCSFRTRLIDPVAAGAADLEPEMDVEGADIPDDNDLKFDDTQCISIGRSTSNVKPASGAPSFSSHGREDRRTEIDNDSSDDDNDDAMETVNMPFWNIPKREKRHSAYSASDSIPDDMSIISDASLIPTYFPRQQQQRPQHRALIRRLFRVKARAARETMRELKRSCRDAVGTVFIEASTGRVPKCVAMGAAP</sequence>
<name>A0AAN6MT78_9PEZI</name>
<evidence type="ECO:0000313" key="3">
    <source>
        <dbReference type="Proteomes" id="UP001303889"/>
    </source>
</evidence>
<dbReference type="Proteomes" id="UP001303889">
    <property type="component" value="Unassembled WGS sequence"/>
</dbReference>
<gene>
    <name evidence="2" type="ORF">C8A05DRAFT_40947</name>
</gene>
<feature type="compositionally biased region" description="Polar residues" evidence="1">
    <location>
        <begin position="160"/>
        <end position="182"/>
    </location>
</feature>
<comment type="caution">
    <text evidence="2">The sequence shown here is derived from an EMBL/GenBank/DDBJ whole genome shotgun (WGS) entry which is preliminary data.</text>
</comment>
<feature type="compositionally biased region" description="Acidic residues" evidence="1">
    <location>
        <begin position="193"/>
        <end position="205"/>
    </location>
</feature>
<evidence type="ECO:0000313" key="2">
    <source>
        <dbReference type="EMBL" id="KAK3906210.1"/>
    </source>
</evidence>
<feature type="compositionally biased region" description="Acidic residues" evidence="1">
    <location>
        <begin position="137"/>
        <end position="151"/>
    </location>
</feature>
<organism evidence="2 3">
    <name type="scientific">Staphylotrichum tortipilum</name>
    <dbReference type="NCBI Taxonomy" id="2831512"/>
    <lineage>
        <taxon>Eukaryota</taxon>
        <taxon>Fungi</taxon>
        <taxon>Dikarya</taxon>
        <taxon>Ascomycota</taxon>
        <taxon>Pezizomycotina</taxon>
        <taxon>Sordariomycetes</taxon>
        <taxon>Sordariomycetidae</taxon>
        <taxon>Sordariales</taxon>
        <taxon>Chaetomiaceae</taxon>
        <taxon>Staphylotrichum</taxon>
    </lineage>
</organism>
<keyword evidence="3" id="KW-1185">Reference proteome</keyword>
<reference evidence="2" key="2">
    <citation type="submission" date="2023-05" db="EMBL/GenBank/DDBJ databases">
        <authorList>
            <consortium name="Lawrence Berkeley National Laboratory"/>
            <person name="Steindorff A."/>
            <person name="Hensen N."/>
            <person name="Bonometti L."/>
            <person name="Westerberg I."/>
            <person name="Brannstrom I.O."/>
            <person name="Guillou S."/>
            <person name="Cros-Aarteil S."/>
            <person name="Calhoun S."/>
            <person name="Haridas S."/>
            <person name="Kuo A."/>
            <person name="Mondo S."/>
            <person name="Pangilinan J."/>
            <person name="Riley R."/>
            <person name="Labutti K."/>
            <person name="Andreopoulos B."/>
            <person name="Lipzen A."/>
            <person name="Chen C."/>
            <person name="Yanf M."/>
            <person name="Daum C."/>
            <person name="Ng V."/>
            <person name="Clum A."/>
            <person name="Ohm R."/>
            <person name="Martin F."/>
            <person name="Silar P."/>
            <person name="Natvig D."/>
            <person name="Lalanne C."/>
            <person name="Gautier V."/>
            <person name="Ament-Velasquez S.L."/>
            <person name="Kruys A."/>
            <person name="Hutchinson M.I."/>
            <person name="Powell A.J."/>
            <person name="Barry K."/>
            <person name="Miller A.N."/>
            <person name="Grigoriev I.V."/>
            <person name="Debuchy R."/>
            <person name="Gladieux P."/>
            <person name="Thoren M.H."/>
            <person name="Johannesson H."/>
        </authorList>
    </citation>
    <scope>NUCLEOTIDE SEQUENCE</scope>
    <source>
        <strain evidence="2">CBS 103.79</strain>
    </source>
</reference>